<evidence type="ECO:0000256" key="3">
    <source>
        <dbReference type="ARBA" id="ARBA00022643"/>
    </source>
</evidence>
<feature type="binding site" evidence="9">
    <location>
        <position position="168"/>
    </location>
    <ligand>
        <name>FMN</name>
        <dbReference type="ChEBI" id="CHEBI:58210"/>
    </ligand>
</feature>
<accession>A0A2J6R8L7</accession>
<evidence type="ECO:0000259" key="10">
    <source>
        <dbReference type="PROSITE" id="PS51349"/>
    </source>
</evidence>
<dbReference type="CDD" id="cd02809">
    <property type="entry name" value="alpha_hydroxyacid_oxid_FMN"/>
    <property type="match status" value="1"/>
</dbReference>
<sequence length="375" mass="40861">MASISQVLSLAELESVALRNVSRITREYWTDGAGENSTVQGNTAAFDRYRLRPRALRNVSNIDMSVTVLGKKLSFPVGIAPSGWHKMADSMGEAGTAQAAKKAGTVMGVSMGTALGASTSSACSPEEIKVAGDSAVKFFQLYIFQNRKFTKELLKRVEKAGYDAIMLTVDTAVVGRRISEIRNRPHMPDFLKVISFGSQLEHEKAGFAIDSNLVWEEIIPWLRQHTKMQIWLKGILTAEDATLAVKCGVDGIIVSNHGGRQLDGCVATIDALPEIVAVVKGAIPVHMDGGIRRGVDVFRALAMGADFVWVGRPVLWGLAYDGRRGVELMLDILREELKICMGLTGCSSIKQITSDFLGSIENGRFAKFDDVRARL</sequence>
<dbReference type="OrthoDB" id="1925334at2759"/>
<feature type="binding site" evidence="9">
    <location>
        <begin position="311"/>
        <end position="312"/>
    </location>
    <ligand>
        <name>FMN</name>
        <dbReference type="ChEBI" id="CHEBI:58210"/>
    </ligand>
</feature>
<keyword evidence="12" id="KW-1185">Reference proteome</keyword>
<dbReference type="SUPFAM" id="SSF51395">
    <property type="entry name" value="FMN-linked oxidoreductases"/>
    <property type="match status" value="1"/>
</dbReference>
<reference evidence="11 12" key="1">
    <citation type="submission" date="2016-04" db="EMBL/GenBank/DDBJ databases">
        <title>A degradative enzymes factory behind the ericoid mycorrhizal symbiosis.</title>
        <authorList>
            <consortium name="DOE Joint Genome Institute"/>
            <person name="Martino E."/>
            <person name="Morin E."/>
            <person name="Grelet G."/>
            <person name="Kuo A."/>
            <person name="Kohler A."/>
            <person name="Daghino S."/>
            <person name="Barry K."/>
            <person name="Choi C."/>
            <person name="Cichocki N."/>
            <person name="Clum A."/>
            <person name="Copeland A."/>
            <person name="Hainaut M."/>
            <person name="Haridas S."/>
            <person name="Labutti K."/>
            <person name="Lindquist E."/>
            <person name="Lipzen A."/>
            <person name="Khouja H.-R."/>
            <person name="Murat C."/>
            <person name="Ohm R."/>
            <person name="Olson A."/>
            <person name="Spatafora J."/>
            <person name="Veneault-Fourrey C."/>
            <person name="Henrissat B."/>
            <person name="Grigoriev I."/>
            <person name="Martin F."/>
            <person name="Perotto S."/>
        </authorList>
    </citation>
    <scope>NUCLEOTIDE SEQUENCE [LARGE SCALE GENOMIC DNA]</scope>
    <source>
        <strain evidence="11 12">F</strain>
    </source>
</reference>
<feature type="binding site" evidence="9">
    <location>
        <position position="28"/>
    </location>
    <ligand>
        <name>glyoxylate</name>
        <dbReference type="ChEBI" id="CHEBI:36655"/>
    </ligand>
</feature>
<dbReference type="Gene3D" id="3.20.20.70">
    <property type="entry name" value="Aldolase class I"/>
    <property type="match status" value="1"/>
</dbReference>
<dbReference type="InterPro" id="IPR037396">
    <property type="entry name" value="FMN_HAD"/>
</dbReference>
<proteinExistence type="inferred from homology"/>
<dbReference type="EMBL" id="KZ613953">
    <property type="protein sequence ID" value="PMD34850.1"/>
    <property type="molecule type" value="Genomic_DNA"/>
</dbReference>
<dbReference type="GO" id="GO:0016491">
    <property type="term" value="F:oxidoreductase activity"/>
    <property type="evidence" value="ECO:0007669"/>
    <property type="project" value="UniProtKB-KW"/>
</dbReference>
<evidence type="ECO:0000256" key="5">
    <source>
        <dbReference type="ARBA" id="ARBA00024042"/>
    </source>
</evidence>
<dbReference type="InterPro" id="IPR013785">
    <property type="entry name" value="Aldolase_TIM"/>
</dbReference>
<dbReference type="InterPro" id="IPR000262">
    <property type="entry name" value="FMN-dep_DH"/>
</dbReference>
<dbReference type="PROSITE" id="PS51349">
    <property type="entry name" value="FMN_HYDROXY_ACID_DH_2"/>
    <property type="match status" value="1"/>
</dbReference>
<feature type="binding site" evidence="9">
    <location>
        <position position="140"/>
    </location>
    <ligand>
        <name>FMN</name>
        <dbReference type="ChEBI" id="CHEBI:58210"/>
    </ligand>
</feature>
<feature type="binding site" evidence="9">
    <location>
        <position position="142"/>
    </location>
    <ligand>
        <name>glyoxylate</name>
        <dbReference type="ChEBI" id="CHEBI:36655"/>
    </ligand>
</feature>
<feature type="binding site" evidence="9">
    <location>
        <begin position="288"/>
        <end position="292"/>
    </location>
    <ligand>
        <name>FMN</name>
        <dbReference type="ChEBI" id="CHEBI:58210"/>
    </ligand>
</feature>
<dbReference type="InterPro" id="IPR012133">
    <property type="entry name" value="Alpha-hydoxy_acid_DH_FMN"/>
</dbReference>
<evidence type="ECO:0000256" key="9">
    <source>
        <dbReference type="PIRSR" id="PIRSR000138-2"/>
    </source>
</evidence>
<keyword evidence="2 9" id="KW-0285">Flavoprotein</keyword>
<keyword evidence="3 9" id="KW-0288">FMN</keyword>
<dbReference type="Pfam" id="PF01070">
    <property type="entry name" value="FMN_dh"/>
    <property type="match status" value="1"/>
</dbReference>
<dbReference type="Proteomes" id="UP000235786">
    <property type="component" value="Unassembled WGS sequence"/>
</dbReference>
<dbReference type="FunFam" id="3.20.20.70:FF:000056">
    <property type="entry name" value="hydroxyacid oxidase 2"/>
    <property type="match status" value="1"/>
</dbReference>
<evidence type="ECO:0000256" key="1">
    <source>
        <dbReference type="ARBA" id="ARBA00001917"/>
    </source>
</evidence>
<feature type="binding site" evidence="9">
    <location>
        <position position="255"/>
    </location>
    <ligand>
        <name>FMN</name>
        <dbReference type="ChEBI" id="CHEBI:58210"/>
    </ligand>
</feature>
<dbReference type="PROSITE" id="PS00557">
    <property type="entry name" value="FMN_HYDROXY_ACID_DH_1"/>
    <property type="match status" value="1"/>
</dbReference>
<feature type="active site" description="Proton acceptor" evidence="8">
    <location>
        <position position="257"/>
    </location>
</feature>
<dbReference type="AlphaFoldDB" id="A0A2J6R8L7"/>
<name>A0A2J6R8L7_HYAVF</name>
<dbReference type="GO" id="GO:0005737">
    <property type="term" value="C:cytoplasm"/>
    <property type="evidence" value="ECO:0007669"/>
    <property type="project" value="UniProtKB-ARBA"/>
</dbReference>
<dbReference type="PANTHER" id="PTHR10578:SF107">
    <property type="entry name" value="2-HYDROXYACID OXIDASE 1"/>
    <property type="match status" value="1"/>
</dbReference>
<feature type="binding site" evidence="9">
    <location>
        <position position="260"/>
    </location>
    <ligand>
        <name>glyoxylate</name>
        <dbReference type="ChEBI" id="CHEBI:36655"/>
    </ligand>
</feature>
<dbReference type="STRING" id="1149755.A0A2J6R8L7"/>
<keyword evidence="4" id="KW-0560">Oxidoreductase</keyword>
<evidence type="ECO:0000256" key="4">
    <source>
        <dbReference type="ARBA" id="ARBA00023002"/>
    </source>
</evidence>
<comment type="cofactor">
    <cofactor evidence="1">
        <name>FMN</name>
        <dbReference type="ChEBI" id="CHEBI:58210"/>
    </cofactor>
</comment>
<comment type="similarity">
    <text evidence="5">Belongs to the FMN-dependent alpha-hydroxy acid dehydrogenase family.</text>
</comment>
<dbReference type="InterPro" id="IPR008259">
    <property type="entry name" value="FMN_hydac_DH_AS"/>
</dbReference>
<feature type="binding site" evidence="9">
    <location>
        <position position="177"/>
    </location>
    <ligand>
        <name>glyoxylate</name>
        <dbReference type="ChEBI" id="CHEBI:36655"/>
    </ligand>
</feature>
<dbReference type="PANTHER" id="PTHR10578">
    <property type="entry name" value="S -2-HYDROXY-ACID OXIDASE-RELATED"/>
    <property type="match status" value="1"/>
</dbReference>
<evidence type="ECO:0000313" key="11">
    <source>
        <dbReference type="EMBL" id="PMD34850.1"/>
    </source>
</evidence>
<evidence type="ECO:0000256" key="6">
    <source>
        <dbReference type="ARBA" id="ARBA00073420"/>
    </source>
</evidence>
<dbReference type="SMART" id="SM01240">
    <property type="entry name" value="IMPDH"/>
    <property type="match status" value="1"/>
</dbReference>
<evidence type="ECO:0000256" key="7">
    <source>
        <dbReference type="ARBA" id="ARBA00083297"/>
    </source>
</evidence>
<feature type="binding site" evidence="9">
    <location>
        <position position="118"/>
    </location>
    <ligand>
        <name>FMN</name>
        <dbReference type="ChEBI" id="CHEBI:58210"/>
    </ligand>
</feature>
<feature type="binding site" evidence="9">
    <location>
        <begin position="81"/>
        <end position="83"/>
    </location>
    <ligand>
        <name>FMN</name>
        <dbReference type="ChEBI" id="CHEBI:58210"/>
    </ligand>
</feature>
<feature type="binding site" evidence="9">
    <location>
        <position position="257"/>
    </location>
    <ligand>
        <name>glyoxylate</name>
        <dbReference type="ChEBI" id="CHEBI:36655"/>
    </ligand>
</feature>
<protein>
    <recommendedName>
        <fullName evidence="6">Oxidase FUB9</fullName>
    </recommendedName>
    <alternativeName>
        <fullName evidence="7">Fusaric acid biosynthesis protein 9</fullName>
    </alternativeName>
</protein>
<feature type="domain" description="FMN hydroxy acid dehydrogenase" evidence="10">
    <location>
        <begin position="2"/>
        <end position="362"/>
    </location>
</feature>
<evidence type="ECO:0000256" key="8">
    <source>
        <dbReference type="PIRSR" id="PIRSR000138-1"/>
    </source>
</evidence>
<evidence type="ECO:0000256" key="2">
    <source>
        <dbReference type="ARBA" id="ARBA00022630"/>
    </source>
</evidence>
<gene>
    <name evidence="11" type="ORF">L207DRAFT_517000</name>
</gene>
<dbReference type="GO" id="GO:0010181">
    <property type="term" value="F:FMN binding"/>
    <property type="evidence" value="ECO:0007669"/>
    <property type="project" value="InterPro"/>
</dbReference>
<organism evidence="11 12">
    <name type="scientific">Hyaloscypha variabilis (strain UAMH 11265 / GT02V1 / F)</name>
    <name type="common">Meliniomyces variabilis</name>
    <dbReference type="NCBI Taxonomy" id="1149755"/>
    <lineage>
        <taxon>Eukaryota</taxon>
        <taxon>Fungi</taxon>
        <taxon>Dikarya</taxon>
        <taxon>Ascomycota</taxon>
        <taxon>Pezizomycotina</taxon>
        <taxon>Leotiomycetes</taxon>
        <taxon>Helotiales</taxon>
        <taxon>Hyaloscyphaceae</taxon>
        <taxon>Hyaloscypha</taxon>
        <taxon>Hyaloscypha variabilis</taxon>
    </lineage>
</organism>
<dbReference type="PIRSF" id="PIRSF000138">
    <property type="entry name" value="Al-hdrx_acd_dh"/>
    <property type="match status" value="1"/>
</dbReference>
<feature type="binding site" evidence="9">
    <location>
        <position position="233"/>
    </location>
    <ligand>
        <name>FMN</name>
        <dbReference type="ChEBI" id="CHEBI:58210"/>
    </ligand>
</feature>
<evidence type="ECO:0000313" key="12">
    <source>
        <dbReference type="Proteomes" id="UP000235786"/>
    </source>
</evidence>